<comment type="similarity">
    <text evidence="2">Belongs to the HDGF family.</text>
</comment>
<dbReference type="InterPro" id="IPR036218">
    <property type="entry name" value="HIVI-bd_sf"/>
</dbReference>
<dbReference type="Pfam" id="PF00855">
    <property type="entry name" value="PWWP"/>
    <property type="match status" value="1"/>
</dbReference>
<dbReference type="FunFam" id="2.30.30.140:FF:000017">
    <property type="entry name" value="hepatoma-derived growth factor isoform X1"/>
    <property type="match status" value="1"/>
</dbReference>
<feature type="compositionally biased region" description="Polar residues" evidence="5">
    <location>
        <begin position="897"/>
        <end position="915"/>
    </location>
</feature>
<dbReference type="InterPro" id="IPR000313">
    <property type="entry name" value="PWWP_dom"/>
</dbReference>
<feature type="compositionally biased region" description="Acidic residues" evidence="5">
    <location>
        <begin position="438"/>
        <end position="447"/>
    </location>
</feature>
<evidence type="ECO:0000256" key="5">
    <source>
        <dbReference type="SAM" id="MobiDB-lite"/>
    </source>
</evidence>
<evidence type="ECO:0000313" key="8">
    <source>
        <dbReference type="Proteomes" id="UP001208570"/>
    </source>
</evidence>
<feature type="compositionally biased region" description="Polar residues" evidence="5">
    <location>
        <begin position="837"/>
        <end position="858"/>
    </location>
</feature>
<dbReference type="SUPFAM" id="SSF140576">
    <property type="entry name" value="HIV integrase-binding domain"/>
    <property type="match status" value="1"/>
</dbReference>
<dbReference type="SMART" id="SM00293">
    <property type="entry name" value="PWWP"/>
    <property type="match status" value="1"/>
</dbReference>
<feature type="region of interest" description="Disordered" evidence="5">
    <location>
        <begin position="837"/>
        <end position="950"/>
    </location>
</feature>
<feature type="region of interest" description="Disordered" evidence="5">
    <location>
        <begin position="673"/>
        <end position="771"/>
    </location>
</feature>
<dbReference type="InterPro" id="IPR021567">
    <property type="entry name" value="LEDGF_IBD"/>
</dbReference>
<feature type="compositionally biased region" description="Basic and acidic residues" evidence="5">
    <location>
        <begin position="448"/>
        <end position="559"/>
    </location>
</feature>
<sequence>MINKLGWESLESRRGKARLNLMNKIIGGRVAIPLDEYITRGSIRTRHWHTQDRMAREFKPGDLIFAKMKGYPHWPARVNLLPEGQTGPKNKLAIFFYGTHEHGFLAAKDLYPYNEENKEKYGKPQKRKGFNEGLWEIENNRWVEYLGKEGEQEEDEVPEPKQKYAGGAVACQTLQLHKTQVMRPQDIHLVSYSMWRPLTLPMEKGHYCVSVTTTIPQPALHNFPTSIPPSSNAALMVSHCSYRSQQSKKKTPPKPAAKRKRQERKSVGRPSKRAKKDNSFESEDQEEFKQEEEHEEMELEHENHSPDNVSDEDFDPGRKKQKRGRPRKSHIESDSDIDSKEYPVSTNQIKSTSKAVSKRKVDKSRRRQSRKSSPLSTPEISSDSESDDDKQSDWKKKDEERKKMMEQRLEEHHERKKQEEKDAIKKAKQELKTYKIEEELDQLENDNDMTKKKESDKMRRKSELLKDNMKKPESAKKRKKDSEKDMSDTKIEAQKQKSEDKKSKFRPKDNVDSDKESAEDKMKKEKEEAEQQKREREEAERRRKQREKDEEKERKKKLKYEQKKKEKIQFLQTETKLTQMDLEIKKSLNTEHLDIDKCIAVMTELENMTLSALLLKKNPEIMITIKKCRRYKGSDRVQHKAEYIYNKFKGLFMSGEGEDYNQGVIRQVFSDSERKSSKVSSSPVMPLQSVGHPTPPVLPTADVLPSDSPSVKSIATPNNISDKPENGVGDQQPENFCSKTVNGQPTADTTDNPEVLKDKLPSPVNRSPKSAEVHIPGLDLVDAKASSVQTGINHDGNIENESVSLQSAVSNASRVPDKHFSSQQDILSSSKQAASVEQLTLADDSNTNARSHTSSPDQKSIHSEQELNENPSDPDDKENMDVPEEHRDLEARIAQLIKNTDSSTLDPSYPTVTSGSKHHKQNLQTQPYSEDDEEQEPVMDDEELHSLLGV</sequence>
<proteinExistence type="inferred from homology"/>
<evidence type="ECO:0000313" key="7">
    <source>
        <dbReference type="EMBL" id="KAK2156576.1"/>
    </source>
</evidence>
<dbReference type="Proteomes" id="UP001208570">
    <property type="component" value="Unassembled WGS sequence"/>
</dbReference>
<feature type="compositionally biased region" description="Basic residues" evidence="5">
    <location>
        <begin position="356"/>
        <end position="370"/>
    </location>
</feature>
<comment type="subcellular location">
    <subcellularLocation>
        <location evidence="1">Nucleus</location>
    </subcellularLocation>
</comment>
<feature type="compositionally biased region" description="Polar residues" evidence="5">
    <location>
        <begin position="707"/>
        <end position="721"/>
    </location>
</feature>
<gene>
    <name evidence="7" type="ORF">LSH36_209g01010</name>
</gene>
<keyword evidence="4" id="KW-0539">Nucleus</keyword>
<dbReference type="GO" id="GO:0005634">
    <property type="term" value="C:nucleus"/>
    <property type="evidence" value="ECO:0007669"/>
    <property type="project" value="UniProtKB-SubCell"/>
</dbReference>
<feature type="region of interest" description="Disordered" evidence="5">
    <location>
        <begin position="240"/>
        <end position="559"/>
    </location>
</feature>
<protein>
    <recommendedName>
        <fullName evidence="6">PWWP domain-containing protein</fullName>
    </recommendedName>
</protein>
<dbReference type="Gene3D" id="1.20.930.10">
    <property type="entry name" value="Conserved domain common to transcription factors TFIIS, elongin A, CRSP70"/>
    <property type="match status" value="1"/>
</dbReference>
<feature type="compositionally biased region" description="Basic and acidic residues" evidence="5">
    <location>
        <begin position="389"/>
        <end position="437"/>
    </location>
</feature>
<keyword evidence="3" id="KW-0175">Coiled coil</keyword>
<dbReference type="PANTHER" id="PTHR12550">
    <property type="entry name" value="HEPATOMA-DERIVED GROWTH FACTOR-RELATED"/>
    <property type="match status" value="1"/>
</dbReference>
<feature type="compositionally biased region" description="Basic residues" evidence="5">
    <location>
        <begin position="319"/>
        <end position="328"/>
    </location>
</feature>
<evidence type="ECO:0000256" key="2">
    <source>
        <dbReference type="ARBA" id="ARBA00005309"/>
    </source>
</evidence>
<evidence type="ECO:0000259" key="6">
    <source>
        <dbReference type="PROSITE" id="PS50812"/>
    </source>
</evidence>
<dbReference type="Gene3D" id="2.30.30.140">
    <property type="match status" value="1"/>
</dbReference>
<organism evidence="7 8">
    <name type="scientific">Paralvinella palmiformis</name>
    <dbReference type="NCBI Taxonomy" id="53620"/>
    <lineage>
        <taxon>Eukaryota</taxon>
        <taxon>Metazoa</taxon>
        <taxon>Spiralia</taxon>
        <taxon>Lophotrochozoa</taxon>
        <taxon>Annelida</taxon>
        <taxon>Polychaeta</taxon>
        <taxon>Sedentaria</taxon>
        <taxon>Canalipalpata</taxon>
        <taxon>Terebellida</taxon>
        <taxon>Terebelliformia</taxon>
        <taxon>Alvinellidae</taxon>
        <taxon>Paralvinella</taxon>
    </lineage>
</organism>
<feature type="compositionally biased region" description="Acidic residues" evidence="5">
    <location>
        <begin position="929"/>
        <end position="943"/>
    </location>
</feature>
<feature type="compositionally biased region" description="Polar residues" evidence="5">
    <location>
        <begin position="732"/>
        <end position="752"/>
    </location>
</feature>
<evidence type="ECO:0000256" key="4">
    <source>
        <dbReference type="ARBA" id="ARBA00023242"/>
    </source>
</evidence>
<dbReference type="EMBL" id="JAODUP010000209">
    <property type="protein sequence ID" value="KAK2156576.1"/>
    <property type="molecule type" value="Genomic_DNA"/>
</dbReference>
<dbReference type="CDD" id="cd05834">
    <property type="entry name" value="PWWP_HRP"/>
    <property type="match status" value="1"/>
</dbReference>
<dbReference type="PANTHER" id="PTHR12550:SF70">
    <property type="entry name" value="JIL-1 ANCHORING AND STABILIZING PROTEIN, ISOFORM A"/>
    <property type="match status" value="1"/>
</dbReference>
<feature type="compositionally biased region" description="Basic and acidic residues" evidence="5">
    <location>
        <begin position="877"/>
        <end position="891"/>
    </location>
</feature>
<feature type="compositionally biased region" description="Basic and acidic residues" evidence="5">
    <location>
        <begin position="329"/>
        <end position="341"/>
    </location>
</feature>
<dbReference type="SUPFAM" id="SSF63748">
    <property type="entry name" value="Tudor/PWWP/MBT"/>
    <property type="match status" value="1"/>
</dbReference>
<comment type="caution">
    <text evidence="7">The sequence shown here is derived from an EMBL/GenBank/DDBJ whole genome shotgun (WGS) entry which is preliminary data.</text>
</comment>
<reference evidence="7" key="1">
    <citation type="journal article" date="2023" name="Mol. Biol. Evol.">
        <title>Third-Generation Sequencing Reveals the Adaptive Role of the Epigenome in Three Deep-Sea Polychaetes.</title>
        <authorList>
            <person name="Perez M."/>
            <person name="Aroh O."/>
            <person name="Sun Y."/>
            <person name="Lan Y."/>
            <person name="Juniper S.K."/>
            <person name="Young C.R."/>
            <person name="Angers B."/>
            <person name="Qian P.Y."/>
        </authorList>
    </citation>
    <scope>NUCLEOTIDE SEQUENCE</scope>
    <source>
        <strain evidence="7">P08H-3</strain>
    </source>
</reference>
<name>A0AAD9JPK7_9ANNE</name>
<accession>A0AAD9JPK7</accession>
<feature type="compositionally biased region" description="Basic residues" evidence="5">
    <location>
        <begin position="246"/>
        <end position="263"/>
    </location>
</feature>
<dbReference type="Pfam" id="PF11467">
    <property type="entry name" value="LEDGF"/>
    <property type="match status" value="1"/>
</dbReference>
<evidence type="ECO:0000256" key="3">
    <source>
        <dbReference type="ARBA" id="ARBA00023054"/>
    </source>
</evidence>
<keyword evidence="8" id="KW-1185">Reference proteome</keyword>
<feature type="domain" description="PWWP" evidence="6">
    <location>
        <begin position="60"/>
        <end position="116"/>
    </location>
</feature>
<dbReference type="InterPro" id="IPR035441">
    <property type="entry name" value="TFIIS/LEDGF_dom_sf"/>
</dbReference>
<dbReference type="PROSITE" id="PS50812">
    <property type="entry name" value="PWWP"/>
    <property type="match status" value="1"/>
</dbReference>
<evidence type="ECO:0000256" key="1">
    <source>
        <dbReference type="ARBA" id="ARBA00004123"/>
    </source>
</evidence>
<dbReference type="AlphaFoldDB" id="A0AAD9JPK7"/>